<dbReference type="Proteomes" id="UP000295479">
    <property type="component" value="Unassembled WGS sequence"/>
</dbReference>
<protein>
    <submittedName>
        <fullName evidence="1">Uncharacterized protein</fullName>
    </submittedName>
</protein>
<dbReference type="OrthoDB" id="9806835at2"/>
<reference evidence="1 2" key="1">
    <citation type="submission" date="2019-03" db="EMBL/GenBank/DDBJ databases">
        <title>Flavobacterium AR-3-4 sp. nov. isolated from arctic soil.</title>
        <authorList>
            <person name="Chaudhary D.K."/>
        </authorList>
    </citation>
    <scope>NUCLEOTIDE SEQUENCE [LARGE SCALE GENOMIC DNA]</scope>
    <source>
        <strain evidence="1 2">AR-3-4</strain>
    </source>
</reference>
<sequence>MSNLNKFLTFECQNEHVFEHDLLLKENYSIPKIYNAKGDLNKRWYVYFSYLNPETGKRQRVKNIYGIANTYKTKEDRLSVLTLYRKKLDQSQKLWSDKN</sequence>
<comment type="caution">
    <text evidence="1">The sequence shown here is derived from an EMBL/GenBank/DDBJ whole genome shotgun (WGS) entry which is preliminary data.</text>
</comment>
<name>A0A4R5C562_9FLAO</name>
<dbReference type="AlphaFoldDB" id="A0A4R5C562"/>
<evidence type="ECO:0000313" key="1">
    <source>
        <dbReference type="EMBL" id="TDD93769.1"/>
    </source>
</evidence>
<keyword evidence="2" id="KW-1185">Reference proteome</keyword>
<evidence type="ECO:0000313" key="2">
    <source>
        <dbReference type="Proteomes" id="UP000295479"/>
    </source>
</evidence>
<organism evidence="1 2">
    <name type="scientific">Flavobacterium cellulosilyticum</name>
    <dbReference type="NCBI Taxonomy" id="2541731"/>
    <lineage>
        <taxon>Bacteria</taxon>
        <taxon>Pseudomonadati</taxon>
        <taxon>Bacteroidota</taxon>
        <taxon>Flavobacteriia</taxon>
        <taxon>Flavobacteriales</taxon>
        <taxon>Flavobacteriaceae</taxon>
        <taxon>Flavobacterium</taxon>
    </lineage>
</organism>
<dbReference type="RefSeq" id="WP_132009850.1">
    <property type="nucleotide sequence ID" value="NZ_SMFK01000023.1"/>
</dbReference>
<accession>A0A4R5C562</accession>
<dbReference type="EMBL" id="SMFK01000023">
    <property type="protein sequence ID" value="TDD93769.1"/>
    <property type="molecule type" value="Genomic_DNA"/>
</dbReference>
<proteinExistence type="predicted"/>
<gene>
    <name evidence="1" type="ORF">E0F76_18635</name>
</gene>